<dbReference type="EMBL" id="LAZR01003220">
    <property type="protein sequence ID" value="KKN20660.1"/>
    <property type="molecule type" value="Genomic_DNA"/>
</dbReference>
<organism evidence="1">
    <name type="scientific">marine sediment metagenome</name>
    <dbReference type="NCBI Taxonomy" id="412755"/>
    <lineage>
        <taxon>unclassified sequences</taxon>
        <taxon>metagenomes</taxon>
        <taxon>ecological metagenomes</taxon>
    </lineage>
</organism>
<dbReference type="Gene3D" id="2.40.160.50">
    <property type="entry name" value="membrane protein fhac: a member of the omp85/tpsb transporter family"/>
    <property type="match status" value="1"/>
</dbReference>
<dbReference type="Gene3D" id="3.60.21.10">
    <property type="match status" value="1"/>
</dbReference>
<sequence>MQTLPLNSFYAIIILLLYSSSPVIAQQGESDTVRLEKEVSHRFYIISNVGDIDVVEAERKIMEINQQSKSESDATLLIIGNILSKEGFPSKNSEQDAPKAKLKKLMTAWDGFNGNVILTPGKNEWLRDAPKSIDELESFLQDNSKAKFWPNDGCSLERETINDDVVLEMVDSQWFLEDWDEHPYINGKCEHKTRDEFLAEFKDDIKDSQGKTVVVAVYQPIISNTQTSVIDKFGGFTSESFENTENRSFRGQLKTIASQFDDVIFVSGKDRNLQYLEDNDVPQIISGALGKSQSARPRKDEAFASEKNGYAKLTIFKDGSSTADYFAFEDASSNGNQPSGKDSDSKKLFSKELSRQRLTGKEMSYPQKMEVDTVTASIYNANETEKSGLYKAFWGDHFRSLYSKKIASPVLYIDELPNNVRPISEGGGTQSRSLRLIDDNEHEYTLRALRKSAVQFLQTTAMNEHYVEEYLKNTVAERVLLDFYTTSHPYAQFAMPKLSQAIDILHANPKIYYVPKQKGLGIYSEKYGDALFMLEEHVGDENKDFEIFGTPDDILSTADLRLELRETKDAFVDEPSYIRARLFDHLVGNWDRHQDQWRWAEYETADGKKRYEPIPRDWDQAFPKYDGTAISFLKYSFPILRKMQSYDAEMGNIKWFNLSGYPLDKMFINTAKWSDWKAQVDYIQKNLTDEAIDAAFATLPDLAQDSSIVRIKQNLRSRRDNLESIANRYYDYLTDFEVIKGTEDDDTFIIDRQSSGRTEISILKDSTSVFKNTYDATMTNEIWIYGLDGKDTFISKGSGKNPIKIKVLGGEENDTYDFDNTRKIKLYDFRSKENTIVNPKSKKWLTDVYDVNTYDYHKRKYNANVILPSIGYDGDTGFRMGLKDRFTTYGLIDNPFATQHTIGAEYFFATEGFAIAYTPEFAHVFKAWHLGFDLRYASPNFTMNYFGKGNGTLYDKENTERDFNRVRIRQWSVAPYLKHSNAGGSFILRSKFESNDVSDDNDRFVGQFFSADNDVFDEQRYITGEATYTYINIDNPAYPSRGMDFNLTLGYTNNIEGNNNRFAYIKPSLALRYPLHPSGIAVIATKLAGHTILGDDYEFYHGALLGGNNSLRGYRNERFNGKTAVYQSTDLRVGVSRFRTNFIPIQIGVSVGFDYGRVWTEDGQFDRWHNNYGGSIWVSGFSSLTGNLGLYHGEEGNRLLFSVGFNF</sequence>
<dbReference type="SUPFAM" id="SSF56300">
    <property type="entry name" value="Metallo-dependent phosphatases"/>
    <property type="match status" value="1"/>
</dbReference>
<name>A0A0F9NMC7_9ZZZZ</name>
<reference evidence="1" key="1">
    <citation type="journal article" date="2015" name="Nature">
        <title>Complex archaea that bridge the gap between prokaryotes and eukaryotes.</title>
        <authorList>
            <person name="Spang A."/>
            <person name="Saw J.H."/>
            <person name="Jorgensen S.L."/>
            <person name="Zaremba-Niedzwiedzka K."/>
            <person name="Martijn J."/>
            <person name="Lind A.E."/>
            <person name="van Eijk R."/>
            <person name="Schleper C."/>
            <person name="Guy L."/>
            <person name="Ettema T.J."/>
        </authorList>
    </citation>
    <scope>NUCLEOTIDE SEQUENCE</scope>
</reference>
<proteinExistence type="predicted"/>
<accession>A0A0F9NMC7</accession>
<gene>
    <name evidence="1" type="ORF">LCGC14_0933310</name>
</gene>
<evidence type="ECO:0000313" key="1">
    <source>
        <dbReference type="EMBL" id="KKN20660.1"/>
    </source>
</evidence>
<comment type="caution">
    <text evidence="1">The sequence shown here is derived from an EMBL/GenBank/DDBJ whole genome shotgun (WGS) entry which is preliminary data.</text>
</comment>
<protein>
    <recommendedName>
        <fullName evidence="2">Metallophosphatase</fullName>
    </recommendedName>
</protein>
<dbReference type="InterPro" id="IPR029052">
    <property type="entry name" value="Metallo-depent_PP-like"/>
</dbReference>
<dbReference type="AlphaFoldDB" id="A0A0F9NMC7"/>
<evidence type="ECO:0008006" key="2">
    <source>
        <dbReference type="Google" id="ProtNLM"/>
    </source>
</evidence>